<organism evidence="2 3">
    <name type="scientific">Nitrosococcus wardiae</name>
    <dbReference type="NCBI Taxonomy" id="1814290"/>
    <lineage>
        <taxon>Bacteria</taxon>
        <taxon>Pseudomonadati</taxon>
        <taxon>Pseudomonadota</taxon>
        <taxon>Gammaproteobacteria</taxon>
        <taxon>Chromatiales</taxon>
        <taxon>Chromatiaceae</taxon>
        <taxon>Nitrosococcus</taxon>
    </lineage>
</organism>
<dbReference type="OrthoDB" id="9783238at2"/>
<gene>
    <name evidence="2" type="ORF">E3U44_07655</name>
</gene>
<evidence type="ECO:0000259" key="1">
    <source>
        <dbReference type="Pfam" id="PF12759"/>
    </source>
</evidence>
<name>A0A4P7BYS3_9GAMM</name>
<dbReference type="Proteomes" id="UP000294325">
    <property type="component" value="Chromosome"/>
</dbReference>
<dbReference type="AlphaFoldDB" id="A0A4P7BYS3"/>
<protein>
    <recommendedName>
        <fullName evidence="1">Insertion element IS1 protein InsA helix-turn-helix domain-containing protein</fullName>
    </recommendedName>
</protein>
<proteinExistence type="predicted"/>
<keyword evidence="3" id="KW-1185">Reference proteome</keyword>
<dbReference type="Pfam" id="PF12759">
    <property type="entry name" value="HTH_Tnp_IS1"/>
    <property type="match status" value="1"/>
</dbReference>
<sequence length="50" mass="5581">MPQVKQQIIEMALNGSGIRDMARVLEISPCTVFMELKKKSPALSRSTSRC</sequence>
<dbReference type="KEGG" id="nwr:E3U44_07655"/>
<evidence type="ECO:0000313" key="2">
    <source>
        <dbReference type="EMBL" id="QBQ54399.1"/>
    </source>
</evidence>
<reference evidence="2 3" key="1">
    <citation type="submission" date="2019-03" db="EMBL/GenBank/DDBJ databases">
        <title>The genome sequence of Nitrosococcus wardiae strain D1FHST reveals the archetypal metabolic capacity of ammonia-oxidizing Gammaproteobacteria.</title>
        <authorList>
            <person name="Wang L."/>
            <person name="Lim C.K."/>
            <person name="Hanson T.E."/>
            <person name="Dang H."/>
            <person name="Klotz M.G."/>
        </authorList>
    </citation>
    <scope>NUCLEOTIDE SEQUENCE [LARGE SCALE GENOMIC DNA]</scope>
    <source>
        <strain evidence="2 3">D1FHS</strain>
    </source>
</reference>
<accession>A0A4P7BYS3</accession>
<dbReference type="EMBL" id="CP038033">
    <property type="protein sequence ID" value="QBQ54399.1"/>
    <property type="molecule type" value="Genomic_DNA"/>
</dbReference>
<feature type="domain" description="Insertion element IS1 protein InsA helix-turn-helix" evidence="1">
    <location>
        <begin position="2"/>
        <end position="38"/>
    </location>
</feature>
<dbReference type="InterPro" id="IPR024431">
    <property type="entry name" value="InsA_HTH_dom"/>
</dbReference>
<evidence type="ECO:0000313" key="3">
    <source>
        <dbReference type="Proteomes" id="UP000294325"/>
    </source>
</evidence>